<dbReference type="Proteomes" id="UP000313645">
    <property type="component" value="Unassembled WGS sequence"/>
</dbReference>
<dbReference type="EMBL" id="SJDL01000003">
    <property type="protein sequence ID" value="TBW58788.1"/>
    <property type="molecule type" value="Genomic_DNA"/>
</dbReference>
<name>A0ABY1ZRI0_9GAMM</name>
<dbReference type="SUPFAM" id="SSF53335">
    <property type="entry name" value="S-adenosyl-L-methionine-dependent methyltransferases"/>
    <property type="match status" value="1"/>
</dbReference>
<dbReference type="PANTHER" id="PTHR20974:SF0">
    <property type="entry name" value="UPF0585 PROTEIN CG18661"/>
    <property type="match status" value="1"/>
</dbReference>
<dbReference type="RefSeq" id="WP_131478764.1">
    <property type="nucleotide sequence ID" value="NZ_SJDL01000003.1"/>
</dbReference>
<evidence type="ECO:0000313" key="2">
    <source>
        <dbReference type="Proteomes" id="UP000313645"/>
    </source>
</evidence>
<dbReference type="InterPro" id="IPR010342">
    <property type="entry name" value="DUF938"/>
</dbReference>
<dbReference type="Gene3D" id="3.40.50.150">
    <property type="entry name" value="Vaccinia Virus protein VP39"/>
    <property type="match status" value="1"/>
</dbReference>
<dbReference type="Pfam" id="PF06080">
    <property type="entry name" value="DUF938"/>
    <property type="match status" value="1"/>
</dbReference>
<keyword evidence="2" id="KW-1185">Reference proteome</keyword>
<reference evidence="1 2" key="1">
    <citation type="submission" date="2019-02" db="EMBL/GenBank/DDBJ databases">
        <title>Marinobacter halodurans sp. nov., a marine bacterium isolated from sea tidal flat.</title>
        <authorList>
            <person name="Yoo Y."/>
            <person name="Lee D.W."/>
            <person name="Kim B.S."/>
            <person name="Kim J.-J."/>
        </authorList>
    </citation>
    <scope>NUCLEOTIDE SEQUENCE [LARGE SCALE GENOMIC DNA]</scope>
    <source>
        <strain evidence="1 2">YJ-S3-2</strain>
    </source>
</reference>
<gene>
    <name evidence="1" type="ORF">EZI54_02660</name>
</gene>
<accession>A0ABY1ZRI0</accession>
<dbReference type="InterPro" id="IPR029063">
    <property type="entry name" value="SAM-dependent_MTases_sf"/>
</dbReference>
<dbReference type="PANTHER" id="PTHR20974">
    <property type="entry name" value="UPF0585 PROTEIN CG18661"/>
    <property type="match status" value="1"/>
</dbReference>
<comment type="caution">
    <text evidence="1">The sequence shown here is derived from an EMBL/GenBank/DDBJ whole genome shotgun (WGS) entry which is preliminary data.</text>
</comment>
<organism evidence="1 2">
    <name type="scientific">Marinobacter halodurans</name>
    <dbReference type="NCBI Taxonomy" id="2528979"/>
    <lineage>
        <taxon>Bacteria</taxon>
        <taxon>Pseudomonadati</taxon>
        <taxon>Pseudomonadota</taxon>
        <taxon>Gammaproteobacteria</taxon>
        <taxon>Pseudomonadales</taxon>
        <taxon>Marinobacteraceae</taxon>
        <taxon>Marinobacter</taxon>
    </lineage>
</organism>
<protein>
    <submittedName>
        <fullName evidence="1">DUF938 domain-containing protein</fullName>
    </submittedName>
</protein>
<proteinExistence type="predicted"/>
<evidence type="ECO:0000313" key="1">
    <source>
        <dbReference type="EMBL" id="TBW58788.1"/>
    </source>
</evidence>
<sequence length="197" mass="21202">MKPVAEHCLRNQAPIAEALHPYLEAGGRWLELGSGTGQHGVFIAGREPQVQWQLSDVAEAHAGLLAWQSDAGLPNLPPPWVLDVTRDEPPPRDFDGVFTANTLHFVGGPVVDSLLCCAAGALVESGWFAAYGPFNREGQYTSAGNAALDGWLRGRDPDSGLRDEAEVIGWAADHHLAFVTAQDMPANNRLLIFTKKG</sequence>